<keyword evidence="2" id="KW-1185">Reference proteome</keyword>
<dbReference type="PROSITE" id="PS51257">
    <property type="entry name" value="PROKAR_LIPOPROTEIN"/>
    <property type="match status" value="1"/>
</dbReference>
<dbReference type="Gene3D" id="3.40.30.40">
    <property type="entry name" value="Perfringolysin"/>
    <property type="match status" value="1"/>
</dbReference>
<dbReference type="InterPro" id="IPR036359">
    <property type="entry name" value="Thiol_cytolysin_sf"/>
</dbReference>
<name>A0A7C9FY24_9BACT</name>
<proteinExistence type="predicted"/>
<dbReference type="Pfam" id="PF01289">
    <property type="entry name" value="Thiol_cytolysin"/>
    <property type="match status" value="1"/>
</dbReference>
<reference evidence="1 2" key="1">
    <citation type="submission" date="2019-10" db="EMBL/GenBank/DDBJ databases">
        <title>Draft Genome Sequence of Cytophagaceae sp. SJW1-29.</title>
        <authorList>
            <person name="Choi A."/>
        </authorList>
    </citation>
    <scope>NUCLEOTIDE SEQUENCE [LARGE SCALE GENOMIC DNA]</scope>
    <source>
        <strain evidence="1 2">SJW1-29</strain>
    </source>
</reference>
<dbReference type="AlphaFoldDB" id="A0A7C9FY24"/>
<dbReference type="Gene3D" id="3.30.1040.20">
    <property type="match status" value="1"/>
</dbReference>
<dbReference type="InterPro" id="IPR036363">
    <property type="entry name" value="Thiol_cytolysin_ab_sf"/>
</dbReference>
<dbReference type="SUPFAM" id="SSF56978">
    <property type="entry name" value="Perfringolysin"/>
    <property type="match status" value="1"/>
</dbReference>
<dbReference type="Proteomes" id="UP000479293">
    <property type="component" value="Unassembled WGS sequence"/>
</dbReference>
<protein>
    <recommendedName>
        <fullName evidence="3">Thiol-activated cytolysin</fullName>
    </recommendedName>
</protein>
<gene>
    <name evidence="1" type="ORF">GBK04_10105</name>
</gene>
<organism evidence="1 2">
    <name type="scientific">Salmonirosea aquatica</name>
    <dbReference type="NCBI Taxonomy" id="2654236"/>
    <lineage>
        <taxon>Bacteria</taxon>
        <taxon>Pseudomonadati</taxon>
        <taxon>Bacteroidota</taxon>
        <taxon>Cytophagia</taxon>
        <taxon>Cytophagales</taxon>
        <taxon>Spirosomataceae</taxon>
        <taxon>Salmonirosea</taxon>
    </lineage>
</organism>
<comment type="caution">
    <text evidence="1">The sequence shown here is derived from an EMBL/GenBank/DDBJ whole genome shotgun (WGS) entry which is preliminary data.</text>
</comment>
<dbReference type="EMBL" id="WHLY01000002">
    <property type="protein sequence ID" value="MPR33713.1"/>
    <property type="molecule type" value="Genomic_DNA"/>
</dbReference>
<dbReference type="PRINTS" id="PR01400">
    <property type="entry name" value="TACYTOLYSIN"/>
</dbReference>
<sequence length="512" mass="55378">MKNHLSKPYLIPVVCFFLLGIGACQKSDVGLEIKPNPEATEINTLISGMTYDASAMLNVNDLGGTPSKRTLTRKNSSTSGPNLGIIQSCVTEDYNLKTNFDEVAIIRPTNGIVWPGALVLGNQSMLDGLPDPLTLPRNPVKLRLDLPGIGEKGNIVIKEPANSSVQTGIDEALEWWNANAYQDGYVNASNSSYQASTSYSSKQMSLDVGLNIEWATGSVASQLDYASSATKRVASMVYKQVFYTVTMDTPENPASVFGPDVSLTTVQSAIGSDAPPAYVNSVSYGRIIMFRMETTDTRTSVDLDAVLKYAAGVSGTATVNSTYDAILKNSSITVVTIGGNAEVASQAVSATGPGSLKKIITGKNALYSRDNPGVPIAYTVRYLKDNSFAKLGYTTDYKTVSCGESAYQHKNAFVKKTIDNTVHFRFTYKAQGSQTFKTTGWTEVTKNNIKVGARPPAGAHDVRIQFEVWDLVQWSTLGELRLNYINSDICYEAYCTSYFVGCTGWSIKVIGC</sequence>
<dbReference type="InterPro" id="IPR001869">
    <property type="entry name" value="Thiol_cytolysin"/>
</dbReference>
<dbReference type="Gene3D" id="3.90.840.10">
    <property type="entry name" value="Thiol-activated cytolysin superfamily/Thiol-activated cytolysin, alpha-beta domain"/>
    <property type="match status" value="1"/>
</dbReference>
<evidence type="ECO:0008006" key="3">
    <source>
        <dbReference type="Google" id="ProtNLM"/>
    </source>
</evidence>
<accession>A0A7C9FY24</accession>
<dbReference type="GO" id="GO:0015485">
    <property type="term" value="F:cholesterol binding"/>
    <property type="evidence" value="ECO:0007669"/>
    <property type="project" value="InterPro"/>
</dbReference>
<dbReference type="RefSeq" id="WP_152759259.1">
    <property type="nucleotide sequence ID" value="NZ_WHLY01000002.1"/>
</dbReference>
<evidence type="ECO:0000313" key="1">
    <source>
        <dbReference type="EMBL" id="MPR33713.1"/>
    </source>
</evidence>
<evidence type="ECO:0000313" key="2">
    <source>
        <dbReference type="Proteomes" id="UP000479293"/>
    </source>
</evidence>